<dbReference type="STRING" id="1817867.A3F83_12070"/>
<reference evidence="2 3" key="1">
    <citation type="journal article" date="2016" name="Nat. Commun.">
        <title>Thousands of microbial genomes shed light on interconnected biogeochemical processes in an aquifer system.</title>
        <authorList>
            <person name="Anantharaman K."/>
            <person name="Brown C.T."/>
            <person name="Hug L.A."/>
            <person name="Sharon I."/>
            <person name="Castelle C.J."/>
            <person name="Probst A.J."/>
            <person name="Thomas B.C."/>
            <person name="Singh A."/>
            <person name="Wilkins M.J."/>
            <person name="Karaoz U."/>
            <person name="Brodie E.L."/>
            <person name="Williams K.H."/>
            <person name="Hubbard S.S."/>
            <person name="Banfield J.F."/>
        </authorList>
    </citation>
    <scope>NUCLEOTIDE SEQUENCE [LARGE SCALE GENOMIC DNA]</scope>
</reference>
<feature type="region of interest" description="Disordered" evidence="1">
    <location>
        <begin position="1"/>
        <end position="42"/>
    </location>
</feature>
<evidence type="ECO:0000313" key="2">
    <source>
        <dbReference type="EMBL" id="OGG03806.1"/>
    </source>
</evidence>
<accession>A0A1F5YUM9</accession>
<feature type="compositionally biased region" description="Acidic residues" evidence="1">
    <location>
        <begin position="937"/>
        <end position="954"/>
    </location>
</feature>
<dbReference type="Proteomes" id="UP000179129">
    <property type="component" value="Unassembled WGS sequence"/>
</dbReference>
<evidence type="ECO:0000256" key="1">
    <source>
        <dbReference type="SAM" id="MobiDB-lite"/>
    </source>
</evidence>
<sequence>MADAKKQAVKDPAAEAPAEGIQKITPPGLIARSAPAGETRPEQKGCYGFKGGLIGFVDWEGQVFVTPGTRLKLDILQESGFNRPKPPIGVPFSDGTIKSKRWLRKALPKAEIMRSVEENLLPKMEPRVYNGLLKINLEGLKALPEEFLNQRCVLVQVKFYHYVGLCATYRGILSFTDWEADTWVTPYSPGKKALLEAHGYVYVESMIKVPYSLESKENRIWLARNIPAEEWKRTEKEVEQAHLEESLQIAKAKIEQLGLKDLPAELLAESAECEVEYPNYIGLAGSHNGILSFTDPLARTYVTPATQAKVELLKSLGYQFMGSGIKVPHSLKSKEDILWLKTHISEELWENARKTAEAELQRIDIEQAEKRQRSLGLEDLPSALIDHSIKTETRQLNFCGQYFVRHDILGFVDPVGVVYITPSTKKKIELLKAANYQPAVAGFILPCSEGTQADLDFIRRHLSQEELDESSRERAEESETELDSMIRKLIEKRKIAKLPAELLERSARTDIRQIDLIGHYCSRGGVTCFIHEDGYYFVTPHVPWKEEALKEAGYSLPEALIRVPYGSGTEEDQQWLESNLPQGELGKSREELRKIEKREKDQELKAHLKKIGLAEQVPQELASRSAKTPELNEDQIGHYLIQKDLIAFVGPDGSVWLTPYTPSKIKMLEKAVYKQATRKIVLPFSGESEEDVAWRNENLPEGEILRSREEIEALEHAKEDHLAADIAVRHHLKELGPEFLERCLVLEKVNPQLAGLYYLCDELLFFVDGKRVLQVTPQTPAKLKAIAEAGYHGQEKIPALPRASGSPEDLQWIAENLPEGEFERSRQESLGLERAKLDEKVLKNLEKFSLKPVEQDLLERFADSGESDSNNIGRLGIYRGVFAFVGPDERVLVGWYTPDKQEALEECGYKLAGRLPIKVPYAMPDPEQRRWLRENLPEPDEEEAISVEENAEGL</sequence>
<evidence type="ECO:0000313" key="3">
    <source>
        <dbReference type="Proteomes" id="UP000179129"/>
    </source>
</evidence>
<proteinExistence type="predicted"/>
<gene>
    <name evidence="2" type="ORF">A3F83_12070</name>
</gene>
<protein>
    <submittedName>
        <fullName evidence="2">Uncharacterized protein</fullName>
    </submittedName>
</protein>
<dbReference type="AlphaFoldDB" id="A0A1F5YUM9"/>
<comment type="caution">
    <text evidence="2">The sequence shown here is derived from an EMBL/GenBank/DDBJ whole genome shotgun (WGS) entry which is preliminary data.</text>
</comment>
<name>A0A1F5YUM9_9BACT</name>
<dbReference type="EMBL" id="MFIX01000129">
    <property type="protein sequence ID" value="OGG03806.1"/>
    <property type="molecule type" value="Genomic_DNA"/>
</dbReference>
<feature type="region of interest" description="Disordered" evidence="1">
    <location>
        <begin position="928"/>
        <end position="954"/>
    </location>
</feature>
<organism evidence="2 3">
    <name type="scientific">Candidatus Glassbacteria bacterium RIFCSPLOWO2_12_FULL_58_11</name>
    <dbReference type="NCBI Taxonomy" id="1817867"/>
    <lineage>
        <taxon>Bacteria</taxon>
        <taxon>Candidatus Glassiibacteriota</taxon>
    </lineage>
</organism>
<feature type="compositionally biased region" description="Basic and acidic residues" evidence="1">
    <location>
        <begin position="1"/>
        <end position="13"/>
    </location>
</feature>